<dbReference type="Proteomes" id="UP000189733">
    <property type="component" value="Unassembled WGS sequence"/>
</dbReference>
<dbReference type="Gene3D" id="3.40.190.290">
    <property type="match status" value="1"/>
</dbReference>
<dbReference type="InterPro" id="IPR000847">
    <property type="entry name" value="LysR_HTH_N"/>
</dbReference>
<dbReference type="InterPro" id="IPR047788">
    <property type="entry name" value="LysR-like_Sec_metab"/>
</dbReference>
<dbReference type="EMBL" id="FUYA01000007">
    <property type="protein sequence ID" value="SKA76206.1"/>
    <property type="molecule type" value="Genomic_DNA"/>
</dbReference>
<evidence type="ECO:0000313" key="7">
    <source>
        <dbReference type="Proteomes" id="UP000189733"/>
    </source>
</evidence>
<evidence type="ECO:0000256" key="4">
    <source>
        <dbReference type="ARBA" id="ARBA00023163"/>
    </source>
</evidence>
<dbReference type="Pfam" id="PF03466">
    <property type="entry name" value="LysR_substrate"/>
    <property type="match status" value="1"/>
</dbReference>
<dbReference type="GO" id="GO:0000976">
    <property type="term" value="F:transcription cis-regulatory region binding"/>
    <property type="evidence" value="ECO:0007669"/>
    <property type="project" value="TreeGrafter"/>
</dbReference>
<keyword evidence="7" id="KW-1185">Reference proteome</keyword>
<dbReference type="STRING" id="1121442.SAMN02745702_02191"/>
<proteinExistence type="inferred from homology"/>
<comment type="similarity">
    <text evidence="1">Belongs to the LysR transcriptional regulatory family.</text>
</comment>
<evidence type="ECO:0000256" key="2">
    <source>
        <dbReference type="ARBA" id="ARBA00023015"/>
    </source>
</evidence>
<dbReference type="InterPro" id="IPR036388">
    <property type="entry name" value="WH-like_DNA-bd_sf"/>
</dbReference>
<dbReference type="InterPro" id="IPR036390">
    <property type="entry name" value="WH_DNA-bd_sf"/>
</dbReference>
<sequence>MDFRRLEAFSKVYECRSFSKAGQLLFLSQPTISAHVIALEDELGVRLFDRLGRVVLPTPAAEILYTHAQDAFGILEKARAEILLVNDRVAGDLYIGGSTIPANYVLPELLAKFTRLHPDVHLRVELGDSHDILGLLSSGSLPLGMVGAKVPSSDVAFEEVLRDELVVLASPALAEQYNAAPELTTLTQLPWVMREQGSGTRRALEQALNAVGVNIRKLNTAISVESTESVMRCVLAGLGISVTSKLVAQEFLEQGKLVLLEVPELHMVRSFYLAYNERREMFPAARYFLDFVREELQARENHVPAQSRAQEK</sequence>
<name>A0A1T4WFU0_9BACT</name>
<feature type="domain" description="HTH lysR-type" evidence="5">
    <location>
        <begin position="1"/>
        <end position="58"/>
    </location>
</feature>
<dbReference type="PANTHER" id="PTHR30126">
    <property type="entry name" value="HTH-TYPE TRANSCRIPTIONAL REGULATOR"/>
    <property type="match status" value="1"/>
</dbReference>
<evidence type="ECO:0000256" key="1">
    <source>
        <dbReference type="ARBA" id="ARBA00009437"/>
    </source>
</evidence>
<keyword evidence="4" id="KW-0804">Transcription</keyword>
<dbReference type="FunFam" id="1.10.10.10:FF:000001">
    <property type="entry name" value="LysR family transcriptional regulator"/>
    <property type="match status" value="1"/>
</dbReference>
<dbReference type="OrthoDB" id="9808620at2"/>
<reference evidence="6 7" key="1">
    <citation type="submission" date="2017-02" db="EMBL/GenBank/DDBJ databases">
        <authorList>
            <person name="Peterson S.W."/>
        </authorList>
    </citation>
    <scope>NUCLEOTIDE SEQUENCE [LARGE SCALE GENOMIC DNA]</scope>
    <source>
        <strain evidence="6 7">DSM 18034</strain>
    </source>
</reference>
<dbReference type="PROSITE" id="PS50931">
    <property type="entry name" value="HTH_LYSR"/>
    <property type="match status" value="1"/>
</dbReference>
<dbReference type="PANTHER" id="PTHR30126:SF64">
    <property type="entry name" value="HTH-TYPE TRANSCRIPTIONAL REGULATOR CITR"/>
    <property type="match status" value="1"/>
</dbReference>
<dbReference type="NCBIfam" id="NF040786">
    <property type="entry name" value="LysR_Sec_metab"/>
    <property type="match status" value="1"/>
</dbReference>
<evidence type="ECO:0000259" key="5">
    <source>
        <dbReference type="PROSITE" id="PS50931"/>
    </source>
</evidence>
<dbReference type="SUPFAM" id="SSF53850">
    <property type="entry name" value="Periplasmic binding protein-like II"/>
    <property type="match status" value="1"/>
</dbReference>
<dbReference type="Gene3D" id="1.10.10.10">
    <property type="entry name" value="Winged helix-like DNA-binding domain superfamily/Winged helix DNA-binding domain"/>
    <property type="match status" value="1"/>
</dbReference>
<accession>A0A1T4WFU0</accession>
<dbReference type="AlphaFoldDB" id="A0A1T4WFU0"/>
<dbReference type="InterPro" id="IPR005119">
    <property type="entry name" value="LysR_subst-bd"/>
</dbReference>
<dbReference type="RefSeq" id="WP_078685476.1">
    <property type="nucleotide sequence ID" value="NZ_FUYA01000007.1"/>
</dbReference>
<protein>
    <submittedName>
        <fullName evidence="6">DNA-binding transcriptional regulator, LysR family</fullName>
    </submittedName>
</protein>
<dbReference type="Pfam" id="PF00126">
    <property type="entry name" value="HTH_1"/>
    <property type="match status" value="1"/>
</dbReference>
<dbReference type="SUPFAM" id="SSF46785">
    <property type="entry name" value="Winged helix' DNA-binding domain"/>
    <property type="match status" value="1"/>
</dbReference>
<dbReference type="PRINTS" id="PR00039">
    <property type="entry name" value="HTHLYSR"/>
</dbReference>
<organism evidence="6 7">
    <name type="scientific">Desulfobaculum bizertense DSM 18034</name>
    <dbReference type="NCBI Taxonomy" id="1121442"/>
    <lineage>
        <taxon>Bacteria</taxon>
        <taxon>Pseudomonadati</taxon>
        <taxon>Thermodesulfobacteriota</taxon>
        <taxon>Desulfovibrionia</taxon>
        <taxon>Desulfovibrionales</taxon>
        <taxon>Desulfovibrionaceae</taxon>
        <taxon>Desulfobaculum</taxon>
    </lineage>
</organism>
<evidence type="ECO:0000256" key="3">
    <source>
        <dbReference type="ARBA" id="ARBA00023125"/>
    </source>
</evidence>
<keyword evidence="2" id="KW-0805">Transcription regulation</keyword>
<gene>
    <name evidence="6" type="ORF">SAMN02745702_02191</name>
</gene>
<evidence type="ECO:0000313" key="6">
    <source>
        <dbReference type="EMBL" id="SKA76206.1"/>
    </source>
</evidence>
<dbReference type="GO" id="GO:0003700">
    <property type="term" value="F:DNA-binding transcription factor activity"/>
    <property type="evidence" value="ECO:0007669"/>
    <property type="project" value="InterPro"/>
</dbReference>
<keyword evidence="3 6" id="KW-0238">DNA-binding</keyword>